<accession>A0A5C6C291</accession>
<evidence type="ECO:0000313" key="1">
    <source>
        <dbReference type="EMBL" id="TWU17626.1"/>
    </source>
</evidence>
<dbReference type="OrthoDB" id="291733at2"/>
<dbReference type="EMBL" id="SJPS01000020">
    <property type="protein sequence ID" value="TWU17626.1"/>
    <property type="molecule type" value="Genomic_DNA"/>
</dbReference>
<proteinExistence type="predicted"/>
<gene>
    <name evidence="1" type="ORF">Pla144_50960</name>
</gene>
<keyword evidence="2" id="KW-1185">Reference proteome</keyword>
<organism evidence="1 2">
    <name type="scientific">Bythopirellula polymerisocia</name>
    <dbReference type="NCBI Taxonomy" id="2528003"/>
    <lineage>
        <taxon>Bacteria</taxon>
        <taxon>Pseudomonadati</taxon>
        <taxon>Planctomycetota</taxon>
        <taxon>Planctomycetia</taxon>
        <taxon>Pirellulales</taxon>
        <taxon>Lacipirellulaceae</taxon>
        <taxon>Bythopirellula</taxon>
    </lineage>
</organism>
<name>A0A5C6C291_9BACT</name>
<dbReference type="AlphaFoldDB" id="A0A5C6C291"/>
<dbReference type="RefSeq" id="WP_146453282.1">
    <property type="nucleotide sequence ID" value="NZ_SJPS01000020.1"/>
</dbReference>
<sequence>MSTSPQESLDLNEEEQLLYELLEGCFEQERKRVAKLLADKDDSNLFGQTEYDLRDRVHALGAKALEVVADERQKKGRLRAS</sequence>
<dbReference type="Proteomes" id="UP000318437">
    <property type="component" value="Unassembled WGS sequence"/>
</dbReference>
<protein>
    <submittedName>
        <fullName evidence="1">Uncharacterized protein</fullName>
    </submittedName>
</protein>
<comment type="caution">
    <text evidence="1">The sequence shown here is derived from an EMBL/GenBank/DDBJ whole genome shotgun (WGS) entry which is preliminary data.</text>
</comment>
<reference evidence="1 2" key="1">
    <citation type="submission" date="2019-02" db="EMBL/GenBank/DDBJ databases">
        <title>Deep-cultivation of Planctomycetes and their phenomic and genomic characterization uncovers novel biology.</title>
        <authorList>
            <person name="Wiegand S."/>
            <person name="Jogler M."/>
            <person name="Boedeker C."/>
            <person name="Pinto D."/>
            <person name="Vollmers J."/>
            <person name="Rivas-Marin E."/>
            <person name="Kohn T."/>
            <person name="Peeters S.H."/>
            <person name="Heuer A."/>
            <person name="Rast P."/>
            <person name="Oberbeckmann S."/>
            <person name="Bunk B."/>
            <person name="Jeske O."/>
            <person name="Meyerdierks A."/>
            <person name="Storesund J.E."/>
            <person name="Kallscheuer N."/>
            <person name="Luecker S."/>
            <person name="Lage O.M."/>
            <person name="Pohl T."/>
            <person name="Merkel B.J."/>
            <person name="Hornburger P."/>
            <person name="Mueller R.-W."/>
            <person name="Bruemmer F."/>
            <person name="Labrenz M."/>
            <person name="Spormann A.M."/>
            <person name="Op Den Camp H."/>
            <person name="Overmann J."/>
            <person name="Amann R."/>
            <person name="Jetten M.S.M."/>
            <person name="Mascher T."/>
            <person name="Medema M.H."/>
            <person name="Devos D.P."/>
            <person name="Kaster A.-K."/>
            <person name="Ovreas L."/>
            <person name="Rohde M."/>
            <person name="Galperin M.Y."/>
            <person name="Jogler C."/>
        </authorList>
    </citation>
    <scope>NUCLEOTIDE SEQUENCE [LARGE SCALE GENOMIC DNA]</scope>
    <source>
        <strain evidence="1 2">Pla144</strain>
    </source>
</reference>
<evidence type="ECO:0000313" key="2">
    <source>
        <dbReference type="Proteomes" id="UP000318437"/>
    </source>
</evidence>